<organism evidence="1 2">
    <name type="scientific">Astathelohania contejeani</name>
    <dbReference type="NCBI Taxonomy" id="164912"/>
    <lineage>
        <taxon>Eukaryota</taxon>
        <taxon>Fungi</taxon>
        <taxon>Fungi incertae sedis</taxon>
        <taxon>Microsporidia</taxon>
        <taxon>Astathelohaniidae</taxon>
        <taxon>Astathelohania</taxon>
    </lineage>
</organism>
<sequence length="998" mass="117870">MLKEQLKLLKQKRKTTELRTKPLFSPSEDMDDELLFEMLPKLPIHSQLLSRKSIRFNRKYITTQQNGQLSINVRRLMRQLLPYMETEGMEYLLDYMCRKYLISTCHTHELVWLVLPFPRFHSGLNRLDTMEIQAPYSPRCIGLTMVHNLQLCILFKEYFEYYKILKEFIKEVYSFYLTAIPAVDENRAVLLFEQIQFLVSQNENKFARFIYLKIKSKLDVECKEIDLLMQSIEEEEENKCCDLIETKIIQESDRHLIKDYNKLIEYFQWLENNPGANSDFSFQEREFLLYGKGEMDIEFINQIEPKDKMIIKFIESNIDISKIVLSQIDIKNILSTRKDLYLNLLNENTFELVIKLMDKIVLFEKRNEILRICMSFCNFKWELFNDIFTDDDLKKAKFLDDTPNPHFIGNLINIYQNRKIDPPIKYLFNYLENETVVEYLMSLDYIYTLKEIKILVEHKTDLRVVFNFFKKQPKVTNKLINEILSDIHYDPLIDVDLFDLLKERINVINPKTATKILVTFAPSHNKYELCDIYTHLVMHLFNLGFITPNAHFMHILIKKYPLSNLISNINETNYKDIFKMLERDTDRIYFIECILKTTQLISFIIKEPTLFRLLSHFYSSDLWTRAKIIIENGFKMRKESHEYILLKLFSIELDNPLLEKLLDINIKSSLKEELLRLALNRKPSVSVIYKLCQDVNVKKYIPSIIRLGISDFDSQLNVFALKALAADLIDKYDNLMVPYLSELLKRIELNNLERIDPRLALKEILKVPNRINYLTDILSRLSSPITMPSGVFEYLRGIKDKKCVITLLNTLDKSCYSQAKIYLDELHHESPQFLYSIFSDYGNCELFYKYIEEAINLIKIGEYYPIPAFRMYYKSGGDIIPDGIVDILYQAYLNEPSKEIKLCIVELIKCSEELMKYINRKLIEVDRNDEKMVASSVELLVELYSGVKGMGGCVKESLPYLVLLVDNKNAQIRRLGDRLVEAIEKRIGRSPFSNEGVW</sequence>
<keyword evidence="2" id="KW-1185">Reference proteome</keyword>
<evidence type="ECO:0000313" key="2">
    <source>
        <dbReference type="Proteomes" id="UP001516464"/>
    </source>
</evidence>
<dbReference type="Proteomes" id="UP001516464">
    <property type="component" value="Unassembled WGS sequence"/>
</dbReference>
<evidence type="ECO:0000313" key="1">
    <source>
        <dbReference type="EMBL" id="KAF7683885.1"/>
    </source>
</evidence>
<name>A0ABQ7I0D7_9MICR</name>
<dbReference type="EMBL" id="SBIQ01000043">
    <property type="protein sequence ID" value="KAF7683885.1"/>
    <property type="molecule type" value="Genomic_DNA"/>
</dbReference>
<proteinExistence type="predicted"/>
<gene>
    <name evidence="1" type="ORF">TCON_0910</name>
</gene>
<accession>A0ABQ7I0D7</accession>
<reference evidence="1 2" key="1">
    <citation type="submission" date="2019-01" db="EMBL/GenBank/DDBJ databases">
        <title>Genomes sequencing and comparative genomics of infectious freshwater microsporidia, Cucumispora dikerogammari and Thelohania contejeani.</title>
        <authorList>
            <person name="Cormier A."/>
            <person name="Giraud I."/>
            <person name="Wattier R."/>
            <person name="Teixeira M."/>
            <person name="Grandjean F."/>
            <person name="Rigaud T."/>
            <person name="Cordaux R."/>
        </authorList>
    </citation>
    <scope>NUCLEOTIDE SEQUENCE [LARGE SCALE GENOMIC DNA]</scope>
    <source>
        <strain evidence="1">T1</strain>
        <tissue evidence="1">Spores</tissue>
    </source>
</reference>
<protein>
    <submittedName>
        <fullName evidence="1">Uncharacterized protein</fullName>
    </submittedName>
</protein>
<comment type="caution">
    <text evidence="1">The sequence shown here is derived from an EMBL/GenBank/DDBJ whole genome shotgun (WGS) entry which is preliminary data.</text>
</comment>